<dbReference type="Proteomes" id="UP001521222">
    <property type="component" value="Unassembled WGS sequence"/>
</dbReference>
<evidence type="ECO:0008006" key="4">
    <source>
        <dbReference type="Google" id="ProtNLM"/>
    </source>
</evidence>
<comment type="caution">
    <text evidence="2">The sequence shown here is derived from an EMBL/GenBank/DDBJ whole genome shotgun (WGS) entry which is preliminary data.</text>
</comment>
<proteinExistence type="predicted"/>
<protein>
    <recommendedName>
        <fullName evidence="4">Major royal jelly protein</fullName>
    </recommendedName>
</protein>
<keyword evidence="3" id="KW-1185">Reference proteome</keyword>
<dbReference type="SUPFAM" id="SSF69304">
    <property type="entry name" value="Tricorn protease N-terminal domain"/>
    <property type="match status" value="1"/>
</dbReference>
<evidence type="ECO:0000313" key="2">
    <source>
        <dbReference type="EMBL" id="KAL1596932.1"/>
    </source>
</evidence>
<feature type="region of interest" description="Disordered" evidence="1">
    <location>
        <begin position="1"/>
        <end position="22"/>
    </location>
</feature>
<name>A0ABR3QXR2_9PLEO</name>
<sequence length="225" mass="23716">MLAVRAPRTANRHDPGSGGPAKTFVSLDGARIGPDGRYWLVDGGCTGLYGPTRLIDINLSNETVNELYYIDNIKSSNSGIDDVCSGPSGDVAYLSDTAGALLVLNMTTGAGFRVLVDDPTAVAWFPLMYNHTLVPGYSAAGSTLSTSLDQMEVSPDGEYLYYKPCNGGLFRVKTELIDASLTNSTLAASLDECAEAVVLTPITGDSTIDGDSNLYPSDTNLLPFG</sequence>
<evidence type="ECO:0000313" key="3">
    <source>
        <dbReference type="Proteomes" id="UP001521222"/>
    </source>
</evidence>
<accession>A0ABR3QXR2</accession>
<dbReference type="InterPro" id="IPR011042">
    <property type="entry name" value="6-blade_b-propeller_TolB-like"/>
</dbReference>
<organism evidence="2 3">
    <name type="scientific">Nothophoma quercina</name>
    <dbReference type="NCBI Taxonomy" id="749835"/>
    <lineage>
        <taxon>Eukaryota</taxon>
        <taxon>Fungi</taxon>
        <taxon>Dikarya</taxon>
        <taxon>Ascomycota</taxon>
        <taxon>Pezizomycotina</taxon>
        <taxon>Dothideomycetes</taxon>
        <taxon>Pleosporomycetidae</taxon>
        <taxon>Pleosporales</taxon>
        <taxon>Pleosporineae</taxon>
        <taxon>Didymellaceae</taxon>
        <taxon>Nothophoma</taxon>
    </lineage>
</organism>
<dbReference type="Gene3D" id="2.120.10.30">
    <property type="entry name" value="TolB, C-terminal domain"/>
    <property type="match status" value="1"/>
</dbReference>
<reference evidence="2 3" key="1">
    <citation type="submission" date="2024-02" db="EMBL/GenBank/DDBJ databases">
        <title>De novo assembly and annotation of 12 fungi associated with fruit tree decline syndrome in Ontario, Canada.</title>
        <authorList>
            <person name="Sulman M."/>
            <person name="Ellouze W."/>
            <person name="Ilyukhin E."/>
        </authorList>
    </citation>
    <scope>NUCLEOTIDE SEQUENCE [LARGE SCALE GENOMIC DNA]</scope>
    <source>
        <strain evidence="2 3">M97-236</strain>
    </source>
</reference>
<evidence type="ECO:0000256" key="1">
    <source>
        <dbReference type="SAM" id="MobiDB-lite"/>
    </source>
</evidence>
<dbReference type="EMBL" id="JAKIXB020000027">
    <property type="protein sequence ID" value="KAL1596932.1"/>
    <property type="molecule type" value="Genomic_DNA"/>
</dbReference>
<gene>
    <name evidence="2" type="ORF">SLS59_007675</name>
</gene>